<dbReference type="RefSeq" id="WP_283734150.1">
    <property type="nucleotide sequence ID" value="NZ_CP125968.1"/>
</dbReference>
<accession>A0AAW9AH53</accession>
<sequence>MVVFILVNKLYYPSLPIDNLSAKEAIEKLKSSDGKIVEIATEDDYIWYITGTENEGILIADDNIIGKTSVQLYRHRKDLIFVSLISIKGIYLMIYLILLLPMKYRFPKQRIT</sequence>
<gene>
    <name evidence="2" type="ORF">QTL97_15775</name>
</gene>
<keyword evidence="1" id="KW-0472">Membrane</keyword>
<keyword evidence="1" id="KW-1133">Transmembrane helix</keyword>
<keyword evidence="1" id="KW-0812">Transmembrane</keyword>
<dbReference type="EMBL" id="JAUBDJ010000012">
    <property type="protein sequence ID" value="MDW0118391.1"/>
    <property type="molecule type" value="Genomic_DNA"/>
</dbReference>
<feature type="transmembrane region" description="Helical" evidence="1">
    <location>
        <begin position="79"/>
        <end position="100"/>
    </location>
</feature>
<name>A0AAW9AH53_9BACL</name>
<dbReference type="AlphaFoldDB" id="A0AAW9AH53"/>
<reference evidence="2 3" key="1">
    <citation type="submission" date="2023-06" db="EMBL/GenBank/DDBJ databases">
        <title>Sporosarcina sp. nov., isolated from Korean traditional fermented seafood 'Jeotgal'.</title>
        <authorList>
            <person name="Yang A.I."/>
            <person name="Shin N.-R."/>
        </authorList>
    </citation>
    <scope>NUCLEOTIDE SEQUENCE [LARGE SCALE GENOMIC DNA]</scope>
    <source>
        <strain evidence="2 3">KCTC43456</strain>
    </source>
</reference>
<protein>
    <submittedName>
        <fullName evidence="2">Uncharacterized protein</fullName>
    </submittedName>
</protein>
<evidence type="ECO:0000313" key="3">
    <source>
        <dbReference type="Proteomes" id="UP001271648"/>
    </source>
</evidence>
<comment type="caution">
    <text evidence="2">The sequence shown here is derived from an EMBL/GenBank/DDBJ whole genome shotgun (WGS) entry which is preliminary data.</text>
</comment>
<dbReference type="Proteomes" id="UP001271648">
    <property type="component" value="Unassembled WGS sequence"/>
</dbReference>
<evidence type="ECO:0000313" key="2">
    <source>
        <dbReference type="EMBL" id="MDW0118391.1"/>
    </source>
</evidence>
<keyword evidence="3" id="KW-1185">Reference proteome</keyword>
<evidence type="ECO:0000256" key="1">
    <source>
        <dbReference type="SAM" id="Phobius"/>
    </source>
</evidence>
<proteinExistence type="predicted"/>
<organism evidence="2 3">
    <name type="scientific">Sporosarcina thermotolerans</name>
    <dbReference type="NCBI Taxonomy" id="633404"/>
    <lineage>
        <taxon>Bacteria</taxon>
        <taxon>Bacillati</taxon>
        <taxon>Bacillota</taxon>
        <taxon>Bacilli</taxon>
        <taxon>Bacillales</taxon>
        <taxon>Caryophanaceae</taxon>
        <taxon>Sporosarcina</taxon>
    </lineage>
</organism>